<evidence type="ECO:0000256" key="4">
    <source>
        <dbReference type="RuleBase" id="RU361279"/>
    </source>
</evidence>
<keyword evidence="6" id="KW-1185">Reference proteome</keyword>
<comment type="cofactor">
    <cofactor evidence="4">
        <name>Mg(2+)</name>
        <dbReference type="ChEBI" id="CHEBI:18420"/>
    </cofactor>
</comment>
<dbReference type="SUPFAM" id="SSF100950">
    <property type="entry name" value="NagB/RpiA/CoA transferase-like"/>
    <property type="match status" value="1"/>
</dbReference>
<evidence type="ECO:0000256" key="1">
    <source>
        <dbReference type="ARBA" id="ARBA00010638"/>
    </source>
</evidence>
<evidence type="ECO:0000313" key="5">
    <source>
        <dbReference type="EMBL" id="MCX2725386.1"/>
    </source>
</evidence>
<evidence type="ECO:0000313" key="6">
    <source>
        <dbReference type="Proteomes" id="UP001300261"/>
    </source>
</evidence>
<protein>
    <recommendedName>
        <fullName evidence="4">5-formyltetrahydrofolate cyclo-ligase</fullName>
        <ecNumber evidence="4">6.3.3.2</ecNumber>
    </recommendedName>
</protein>
<reference evidence="5 6" key="1">
    <citation type="journal article" date="2016" name="Int. J. Syst. Evol. Microbiol.">
        <title>Labrenzia salina sp. nov., isolated from the rhizosphere of the halophyte Arthrocnemum macrostachyum.</title>
        <authorList>
            <person name="Camacho M."/>
            <person name="Redondo-Gomez S."/>
            <person name="Rodriguez-Llorente I."/>
            <person name="Rohde M."/>
            <person name="Sproer C."/>
            <person name="Schumann P."/>
            <person name="Klenk H.P."/>
            <person name="Montero-Calasanz M.D.C."/>
        </authorList>
    </citation>
    <scope>NUCLEOTIDE SEQUENCE [LARGE SCALE GENOMIC DNA]</scope>
    <source>
        <strain evidence="5 6">DSM 29163</strain>
    </source>
</reference>
<accession>A0ABT3R8F9</accession>
<sequence>MTAIPQLAAEKDLLRRQALARRKAMSDVERIEKSLLLADYADGLPIADSAVVAGFWPIREEIDPRPLLDCLRQKGHTLCLPVVAEPYLVFRKLERDADLVPVGFGTMAPGPAAQAVRPDVLLMPLAGFDNAGNRIGYGKGHYDKVITALEETGPLLCIGLAFSEQEVDRVPVEAHDKPLNGILTEQGYRAFG</sequence>
<comment type="similarity">
    <text evidence="1 4">Belongs to the 5-formyltetrahydrofolate cyclo-ligase family.</text>
</comment>
<dbReference type="InterPro" id="IPR037171">
    <property type="entry name" value="NagB/RpiA_transferase-like"/>
</dbReference>
<dbReference type="NCBIfam" id="TIGR02727">
    <property type="entry name" value="MTHFS_bact"/>
    <property type="match status" value="1"/>
</dbReference>
<dbReference type="InterPro" id="IPR024185">
    <property type="entry name" value="FTHF_cligase-like_sf"/>
</dbReference>
<keyword evidence="2 4" id="KW-0547">Nucleotide-binding</keyword>
<keyword evidence="5" id="KW-0282">Flagellum</keyword>
<dbReference type="EMBL" id="JAPEVI010000003">
    <property type="protein sequence ID" value="MCX2725386.1"/>
    <property type="molecule type" value="Genomic_DNA"/>
</dbReference>
<dbReference type="PANTHER" id="PTHR23407">
    <property type="entry name" value="ATPASE INHIBITOR/5-FORMYLTETRAHYDROFOLATE CYCLO-LIGASE"/>
    <property type="match status" value="1"/>
</dbReference>
<dbReference type="InterPro" id="IPR002698">
    <property type="entry name" value="FTHF_cligase"/>
</dbReference>
<keyword evidence="5" id="KW-0969">Cilium</keyword>
<keyword evidence="4" id="KW-0479">Metal-binding</keyword>
<dbReference type="RefSeq" id="WP_265966265.1">
    <property type="nucleotide sequence ID" value="NZ_JAPEVI010000003.1"/>
</dbReference>
<keyword evidence="3 4" id="KW-0067">ATP-binding</keyword>
<dbReference type="PANTHER" id="PTHR23407:SF1">
    <property type="entry name" value="5-FORMYLTETRAHYDROFOLATE CYCLO-LIGASE"/>
    <property type="match status" value="1"/>
</dbReference>
<comment type="caution">
    <text evidence="5">The sequence shown here is derived from an EMBL/GenBank/DDBJ whole genome shotgun (WGS) entry which is preliminary data.</text>
</comment>
<proteinExistence type="inferred from homology"/>
<keyword evidence="4" id="KW-0460">Magnesium</keyword>
<keyword evidence="5" id="KW-0966">Cell projection</keyword>
<dbReference type="EC" id="6.3.3.2" evidence="4"/>
<organism evidence="5 6">
    <name type="scientific">Roseibium salinum</name>
    <dbReference type="NCBI Taxonomy" id="1604349"/>
    <lineage>
        <taxon>Bacteria</taxon>
        <taxon>Pseudomonadati</taxon>
        <taxon>Pseudomonadota</taxon>
        <taxon>Alphaproteobacteria</taxon>
        <taxon>Hyphomicrobiales</taxon>
        <taxon>Stappiaceae</taxon>
        <taxon>Roseibium</taxon>
    </lineage>
</organism>
<evidence type="ECO:0000256" key="2">
    <source>
        <dbReference type="ARBA" id="ARBA00022741"/>
    </source>
</evidence>
<comment type="catalytic activity">
    <reaction evidence="4">
        <text>(6S)-5-formyl-5,6,7,8-tetrahydrofolate + ATP = (6R)-5,10-methenyltetrahydrofolate + ADP + phosphate</text>
        <dbReference type="Rhea" id="RHEA:10488"/>
        <dbReference type="ChEBI" id="CHEBI:30616"/>
        <dbReference type="ChEBI" id="CHEBI:43474"/>
        <dbReference type="ChEBI" id="CHEBI:57455"/>
        <dbReference type="ChEBI" id="CHEBI:57457"/>
        <dbReference type="ChEBI" id="CHEBI:456216"/>
        <dbReference type="EC" id="6.3.3.2"/>
    </reaction>
</comment>
<dbReference type="GO" id="GO:0030272">
    <property type="term" value="F:5-formyltetrahydrofolate cyclo-ligase activity"/>
    <property type="evidence" value="ECO:0007669"/>
    <property type="project" value="UniProtKB-EC"/>
</dbReference>
<dbReference type="Gene3D" id="3.40.50.10420">
    <property type="entry name" value="NagB/RpiA/CoA transferase-like"/>
    <property type="match status" value="1"/>
</dbReference>
<dbReference type="Pfam" id="PF01812">
    <property type="entry name" value="5-FTHF_cyc-lig"/>
    <property type="match status" value="1"/>
</dbReference>
<dbReference type="PIRSF" id="PIRSF006806">
    <property type="entry name" value="FTHF_cligase"/>
    <property type="match status" value="1"/>
</dbReference>
<evidence type="ECO:0000256" key="3">
    <source>
        <dbReference type="ARBA" id="ARBA00022840"/>
    </source>
</evidence>
<name>A0ABT3R8F9_9HYPH</name>
<keyword evidence="5" id="KW-0436">Ligase</keyword>
<dbReference type="Proteomes" id="UP001300261">
    <property type="component" value="Unassembled WGS sequence"/>
</dbReference>
<gene>
    <name evidence="5" type="ORF">ON753_24025</name>
</gene>